<evidence type="ECO:0000256" key="2">
    <source>
        <dbReference type="ARBA" id="ARBA00010138"/>
    </source>
</evidence>
<keyword evidence="7 10" id="KW-0479">Metal-binding</keyword>
<feature type="active site" description="Nucleophile" evidence="7 9">
    <location>
        <position position="9"/>
    </location>
</feature>
<dbReference type="PANTHER" id="PTHR11907">
    <property type="entry name" value="AMIDOPHOSPHORIBOSYLTRANSFERASE"/>
    <property type="match status" value="1"/>
</dbReference>
<dbReference type="Gene3D" id="3.60.20.10">
    <property type="entry name" value="Glutamine Phosphoribosylpyrophosphate, subunit 1, domain 1"/>
    <property type="match status" value="1"/>
</dbReference>
<dbReference type="Proteomes" id="UP000664417">
    <property type="component" value="Unassembled WGS sequence"/>
</dbReference>
<dbReference type="InterPro" id="IPR029055">
    <property type="entry name" value="Ntn_hydrolases_N"/>
</dbReference>
<feature type="binding site" evidence="7 10">
    <location>
        <position position="291"/>
    </location>
    <ligand>
        <name>Mg(2+)</name>
        <dbReference type="ChEBI" id="CHEBI:18420"/>
    </ligand>
</feature>
<dbReference type="NCBIfam" id="TIGR01134">
    <property type="entry name" value="purF"/>
    <property type="match status" value="1"/>
</dbReference>
<keyword evidence="7 10" id="KW-0460">Magnesium</keyword>
<dbReference type="EMBL" id="JAFREP010000001">
    <property type="protein sequence ID" value="MBO1317009.1"/>
    <property type="molecule type" value="Genomic_DNA"/>
</dbReference>
<dbReference type="InterPro" id="IPR005854">
    <property type="entry name" value="PurF"/>
</dbReference>
<protein>
    <recommendedName>
        <fullName evidence="7">Amidophosphoribosyltransferase</fullName>
        <shortName evidence="7">ATase</shortName>
        <ecNumber evidence="7">2.4.2.14</ecNumber>
    </recommendedName>
    <alternativeName>
        <fullName evidence="7">Glutamine phosphoribosylpyrophosphate amidotransferase</fullName>
        <shortName evidence="7">GPATase</shortName>
    </alternativeName>
</protein>
<dbReference type="CDD" id="cd00715">
    <property type="entry name" value="GPATase_N"/>
    <property type="match status" value="1"/>
</dbReference>
<dbReference type="Gene3D" id="3.40.50.2020">
    <property type="match status" value="1"/>
</dbReference>
<dbReference type="InterPro" id="IPR000836">
    <property type="entry name" value="PRTase_dom"/>
</dbReference>
<dbReference type="Pfam" id="PF13537">
    <property type="entry name" value="GATase_7"/>
    <property type="match status" value="1"/>
</dbReference>
<comment type="pathway">
    <text evidence="1 7 8">Purine metabolism; IMP biosynthesis via de novo pathway; N(1)-(5-phospho-D-ribosyl)glycinamide from 5-phospho-alpha-D-ribose 1-diphosphate: step 1/2.</text>
</comment>
<keyword evidence="7" id="KW-0004">4Fe-4S</keyword>
<dbReference type="GO" id="GO:0000287">
    <property type="term" value="F:magnesium ion binding"/>
    <property type="evidence" value="ECO:0007669"/>
    <property type="project" value="UniProtKB-UniRule"/>
</dbReference>
<dbReference type="GO" id="GO:0009113">
    <property type="term" value="P:purine nucleobase biosynthetic process"/>
    <property type="evidence" value="ECO:0007669"/>
    <property type="project" value="UniProtKB-UniRule"/>
</dbReference>
<sequence length="462" mass="51356">MLDKFKDECGVFGIKPHPEAANMTYLGLYALQHRGQEAAGIVSSKENKLACVKARGLVSDVFTREQLDRMVGDAAIGHVRYSTAGSNSVENAQPILINCQHGQIAVAHNGNLVNAMQKRRELEKIGSIFNTDSDSEVILHLIAKSRKSNLEEAIVEALSQVEGAFSCVFQTADKLIAVRDPHGFRPLMMGTLDEATVFASETCAFDLLDATFVRELEPGEMFVVNNLGMRTSSKPFEARPMRQCIFEHIYFARPDGFMFGEYTQQYREDLGVMLARESGVDADFVVPVPDSGVSAAVGYARESEIPFAFGLIRNHYVGRTFIEPKQSIRHFGVKIKLNPVRHLFEGKRVILVDDSLVRGTTSRKIVKMVRHAGAKEVHMRISAPPTTHPCYYGIDTPTRRELIASSHSTDEIRRYIGADTLEYISIDGMLQSLRNSDPEHYCKACFTGDYVIPFPAEGGIEV</sequence>
<dbReference type="PIRSF" id="PIRSF000485">
    <property type="entry name" value="Amd_phspho_trans"/>
    <property type="match status" value="1"/>
</dbReference>
<evidence type="ECO:0000259" key="12">
    <source>
        <dbReference type="PROSITE" id="PS51278"/>
    </source>
</evidence>
<keyword evidence="4 7" id="KW-0808">Transferase</keyword>
<dbReference type="InterPro" id="IPR035584">
    <property type="entry name" value="PurF_N"/>
</dbReference>
<feature type="binding site" evidence="7 10">
    <location>
        <position position="353"/>
    </location>
    <ligand>
        <name>Mg(2+)</name>
        <dbReference type="ChEBI" id="CHEBI:18420"/>
    </ligand>
</feature>
<keyword evidence="7 11" id="KW-0408">Iron</keyword>
<evidence type="ECO:0000256" key="10">
    <source>
        <dbReference type="PIRSR" id="PIRSR000485-2"/>
    </source>
</evidence>
<evidence type="ECO:0000256" key="3">
    <source>
        <dbReference type="ARBA" id="ARBA00022676"/>
    </source>
</evidence>
<comment type="function">
    <text evidence="7">Catalyzes the formation of phosphoribosylamine from phosphoribosylpyrophosphate (PRPP) and glutamine.</text>
</comment>
<dbReference type="GO" id="GO:0004044">
    <property type="term" value="F:amidophosphoribosyltransferase activity"/>
    <property type="evidence" value="ECO:0007669"/>
    <property type="project" value="UniProtKB-UniRule"/>
</dbReference>
<keyword evidence="3 7" id="KW-0328">Glycosyltransferase</keyword>
<feature type="binding site" evidence="7 11">
    <location>
        <position position="390"/>
    </location>
    <ligand>
        <name>[4Fe-4S] cluster</name>
        <dbReference type="ChEBI" id="CHEBI:49883"/>
    </ligand>
</feature>
<dbReference type="InterPro" id="IPR017932">
    <property type="entry name" value="GATase_2_dom"/>
</dbReference>
<evidence type="ECO:0000256" key="1">
    <source>
        <dbReference type="ARBA" id="ARBA00005209"/>
    </source>
</evidence>
<feature type="domain" description="Glutamine amidotransferase type-2" evidence="12">
    <location>
        <begin position="9"/>
        <end position="227"/>
    </location>
</feature>
<dbReference type="GO" id="GO:0006189">
    <property type="term" value="P:'de novo' IMP biosynthetic process"/>
    <property type="evidence" value="ECO:0007669"/>
    <property type="project" value="UniProtKB-UniRule"/>
</dbReference>
<dbReference type="EC" id="2.4.2.14" evidence="7"/>
<keyword evidence="7 11" id="KW-0411">Iron-sulfur</keyword>
<keyword evidence="6 7" id="KW-0315">Glutamine amidotransferase</keyword>
<dbReference type="UniPathway" id="UPA00074">
    <property type="reaction ID" value="UER00124"/>
</dbReference>
<proteinExistence type="inferred from homology"/>
<evidence type="ECO:0000256" key="11">
    <source>
        <dbReference type="PIRSR" id="PIRSR000485-3"/>
    </source>
</evidence>
<evidence type="ECO:0000313" key="13">
    <source>
        <dbReference type="EMBL" id="MBO1317009.1"/>
    </source>
</evidence>
<evidence type="ECO:0000256" key="7">
    <source>
        <dbReference type="HAMAP-Rule" id="MF_01931"/>
    </source>
</evidence>
<organism evidence="13 14">
    <name type="scientific">Acanthopleuribacter pedis</name>
    <dbReference type="NCBI Taxonomy" id="442870"/>
    <lineage>
        <taxon>Bacteria</taxon>
        <taxon>Pseudomonadati</taxon>
        <taxon>Acidobacteriota</taxon>
        <taxon>Holophagae</taxon>
        <taxon>Acanthopleuribacterales</taxon>
        <taxon>Acanthopleuribacteraceae</taxon>
        <taxon>Acanthopleuribacter</taxon>
    </lineage>
</organism>
<feature type="binding site" evidence="7 10">
    <location>
        <position position="354"/>
    </location>
    <ligand>
        <name>Mg(2+)</name>
        <dbReference type="ChEBI" id="CHEBI:18420"/>
    </ligand>
</feature>
<dbReference type="PROSITE" id="PS51278">
    <property type="entry name" value="GATASE_TYPE_2"/>
    <property type="match status" value="1"/>
</dbReference>
<comment type="catalytic activity">
    <reaction evidence="7 8">
        <text>5-phospho-beta-D-ribosylamine + L-glutamate + diphosphate = 5-phospho-alpha-D-ribose 1-diphosphate + L-glutamine + H2O</text>
        <dbReference type="Rhea" id="RHEA:14905"/>
        <dbReference type="ChEBI" id="CHEBI:15377"/>
        <dbReference type="ChEBI" id="CHEBI:29985"/>
        <dbReference type="ChEBI" id="CHEBI:33019"/>
        <dbReference type="ChEBI" id="CHEBI:58017"/>
        <dbReference type="ChEBI" id="CHEBI:58359"/>
        <dbReference type="ChEBI" id="CHEBI:58681"/>
        <dbReference type="EC" id="2.4.2.14"/>
    </reaction>
</comment>
<comment type="similarity">
    <text evidence="2 7 8">In the C-terminal section; belongs to the purine/pyrimidine phosphoribosyltransferase family.</text>
</comment>
<dbReference type="HAMAP" id="MF_01931">
    <property type="entry name" value="PurF"/>
    <property type="match status" value="1"/>
</dbReference>
<feature type="binding site" evidence="7 11">
    <location>
        <position position="244"/>
    </location>
    <ligand>
        <name>[4Fe-4S] cluster</name>
        <dbReference type="ChEBI" id="CHEBI:49883"/>
    </ligand>
</feature>
<dbReference type="SUPFAM" id="SSF53271">
    <property type="entry name" value="PRTase-like"/>
    <property type="match status" value="1"/>
</dbReference>
<comment type="caution">
    <text evidence="13">The sequence shown here is derived from an EMBL/GenBank/DDBJ whole genome shotgun (WGS) entry which is preliminary data.</text>
</comment>
<comment type="cofactor">
    <cofactor evidence="7 10">
        <name>Mg(2+)</name>
        <dbReference type="ChEBI" id="CHEBI:18420"/>
    </cofactor>
    <text evidence="7 10">Binds 1 Mg(2+) ion per subunit.</text>
</comment>
<reference evidence="13" key="1">
    <citation type="submission" date="2021-03" db="EMBL/GenBank/DDBJ databases">
        <authorList>
            <person name="Wang G."/>
        </authorList>
    </citation>
    <scope>NUCLEOTIDE SEQUENCE</scope>
    <source>
        <strain evidence="13">KCTC 12899</strain>
    </source>
</reference>
<gene>
    <name evidence="7" type="primary">purF</name>
    <name evidence="13" type="ORF">J3U88_00960</name>
</gene>
<feature type="binding site" evidence="7 11">
    <location>
        <position position="442"/>
    </location>
    <ligand>
        <name>[4Fe-4S] cluster</name>
        <dbReference type="ChEBI" id="CHEBI:49883"/>
    </ligand>
</feature>
<evidence type="ECO:0000256" key="8">
    <source>
        <dbReference type="PIRNR" id="PIRNR000485"/>
    </source>
</evidence>
<evidence type="ECO:0000256" key="4">
    <source>
        <dbReference type="ARBA" id="ARBA00022679"/>
    </source>
</evidence>
<feature type="binding site" evidence="7 11">
    <location>
        <position position="445"/>
    </location>
    <ligand>
        <name>[4Fe-4S] cluster</name>
        <dbReference type="ChEBI" id="CHEBI:49883"/>
    </ligand>
</feature>
<keyword evidence="5 7" id="KW-0658">Purine biosynthesis</keyword>
<dbReference type="GO" id="GO:0051539">
    <property type="term" value="F:4 iron, 4 sulfur cluster binding"/>
    <property type="evidence" value="ECO:0007669"/>
    <property type="project" value="UniProtKB-KW"/>
</dbReference>
<comment type="cofactor">
    <cofactor evidence="7 11">
        <name>[4Fe-4S] cluster</name>
        <dbReference type="ChEBI" id="CHEBI:49883"/>
    </cofactor>
    <text evidence="7 11">Binds 1 [4Fe-4S] cluster per subunit.</text>
</comment>
<dbReference type="Pfam" id="PF00156">
    <property type="entry name" value="Pribosyltran"/>
    <property type="match status" value="1"/>
</dbReference>
<keyword evidence="14" id="KW-1185">Reference proteome</keyword>
<dbReference type="SUPFAM" id="SSF56235">
    <property type="entry name" value="N-terminal nucleophile aminohydrolases (Ntn hydrolases)"/>
    <property type="match status" value="1"/>
</dbReference>
<accession>A0A8J7U1T3</accession>
<dbReference type="AlphaFoldDB" id="A0A8J7U1T3"/>
<evidence type="ECO:0000313" key="14">
    <source>
        <dbReference type="Proteomes" id="UP000664417"/>
    </source>
</evidence>
<evidence type="ECO:0000256" key="6">
    <source>
        <dbReference type="ARBA" id="ARBA00022962"/>
    </source>
</evidence>
<dbReference type="CDD" id="cd06223">
    <property type="entry name" value="PRTases_typeI"/>
    <property type="match status" value="1"/>
</dbReference>
<evidence type="ECO:0000256" key="9">
    <source>
        <dbReference type="PIRSR" id="PIRSR000485-1"/>
    </source>
</evidence>
<name>A0A8J7U1T3_9BACT</name>
<dbReference type="InterPro" id="IPR029057">
    <property type="entry name" value="PRTase-like"/>
</dbReference>
<evidence type="ECO:0000256" key="5">
    <source>
        <dbReference type="ARBA" id="ARBA00022755"/>
    </source>
</evidence>